<reference evidence="3 4" key="1">
    <citation type="submission" date="2016-11" db="EMBL/GenBank/DDBJ databases">
        <authorList>
            <person name="Jaros S."/>
            <person name="Januszkiewicz K."/>
            <person name="Wedrychowicz H."/>
        </authorList>
    </citation>
    <scope>NUCLEOTIDE SEQUENCE [LARGE SCALE GENOMIC DNA]</scope>
    <source>
        <strain evidence="3 4">DSM 14214</strain>
    </source>
</reference>
<dbReference type="Proteomes" id="UP000183975">
    <property type="component" value="Unassembled WGS sequence"/>
</dbReference>
<evidence type="ECO:0000313" key="3">
    <source>
        <dbReference type="EMBL" id="SHJ91606.1"/>
    </source>
</evidence>
<dbReference type="PROSITE" id="PS51192">
    <property type="entry name" value="HELICASE_ATP_BIND_1"/>
    <property type="match status" value="1"/>
</dbReference>
<protein>
    <submittedName>
        <fullName evidence="3">Helicase conserved C-terminal domain-containing protein</fullName>
    </submittedName>
</protein>
<keyword evidence="3" id="KW-0378">Hydrolase</keyword>
<dbReference type="Pfam" id="PF04851">
    <property type="entry name" value="ResIII"/>
    <property type="match status" value="1"/>
</dbReference>
<dbReference type="GO" id="GO:0016787">
    <property type="term" value="F:hydrolase activity"/>
    <property type="evidence" value="ECO:0007669"/>
    <property type="project" value="InterPro"/>
</dbReference>
<gene>
    <name evidence="3" type="ORF">SAMN02745138_00791</name>
</gene>
<dbReference type="SMART" id="SM00487">
    <property type="entry name" value="DEXDc"/>
    <property type="match status" value="1"/>
</dbReference>
<evidence type="ECO:0000259" key="1">
    <source>
        <dbReference type="PROSITE" id="PS51192"/>
    </source>
</evidence>
<dbReference type="SUPFAM" id="SSF52540">
    <property type="entry name" value="P-loop containing nucleoside triphosphate hydrolases"/>
    <property type="match status" value="1"/>
</dbReference>
<dbReference type="GO" id="GO:0005829">
    <property type="term" value="C:cytosol"/>
    <property type="evidence" value="ECO:0007669"/>
    <property type="project" value="TreeGrafter"/>
</dbReference>
<dbReference type="InterPro" id="IPR050742">
    <property type="entry name" value="Helicase_Restrict-Modif_Enz"/>
</dbReference>
<dbReference type="GO" id="GO:0004386">
    <property type="term" value="F:helicase activity"/>
    <property type="evidence" value="ECO:0007669"/>
    <property type="project" value="UniProtKB-KW"/>
</dbReference>
<evidence type="ECO:0000313" key="4">
    <source>
        <dbReference type="Proteomes" id="UP000183975"/>
    </source>
</evidence>
<dbReference type="AlphaFoldDB" id="A0A1M6N7U0"/>
<keyword evidence="3" id="KW-0347">Helicase</keyword>
<keyword evidence="3" id="KW-0547">Nucleotide-binding</keyword>
<keyword evidence="4" id="KW-1185">Reference proteome</keyword>
<dbReference type="CDD" id="cd18032">
    <property type="entry name" value="DEXHc_RE_I_III_res"/>
    <property type="match status" value="1"/>
</dbReference>
<dbReference type="InterPro" id="IPR027417">
    <property type="entry name" value="P-loop_NTPase"/>
</dbReference>
<dbReference type="RefSeq" id="WP_072849401.1">
    <property type="nucleotide sequence ID" value="NZ_FRAH01000009.1"/>
</dbReference>
<dbReference type="InterPro" id="IPR006935">
    <property type="entry name" value="Helicase/UvrB_N"/>
</dbReference>
<dbReference type="SMART" id="SM00490">
    <property type="entry name" value="HELICc"/>
    <property type="match status" value="1"/>
</dbReference>
<feature type="domain" description="Helicase ATP-binding" evidence="1">
    <location>
        <begin position="160"/>
        <end position="307"/>
    </location>
</feature>
<dbReference type="InterPro" id="IPR001650">
    <property type="entry name" value="Helicase_C-like"/>
</dbReference>
<name>A0A1M6N7U0_9FIRM</name>
<feature type="domain" description="Helicase C-terminal" evidence="2">
    <location>
        <begin position="361"/>
        <end position="519"/>
    </location>
</feature>
<dbReference type="CDD" id="cd18799">
    <property type="entry name" value="SF2_C_EcoAI-like"/>
    <property type="match status" value="1"/>
</dbReference>
<dbReference type="Gene3D" id="3.40.50.300">
    <property type="entry name" value="P-loop containing nucleotide triphosphate hydrolases"/>
    <property type="match status" value="2"/>
</dbReference>
<dbReference type="Pfam" id="PF00271">
    <property type="entry name" value="Helicase_C"/>
    <property type="match status" value="1"/>
</dbReference>
<proteinExistence type="predicted"/>
<dbReference type="PROSITE" id="PS51194">
    <property type="entry name" value="HELICASE_CTER"/>
    <property type="match status" value="1"/>
</dbReference>
<dbReference type="EMBL" id="FRAH01000009">
    <property type="protein sequence ID" value="SHJ91606.1"/>
    <property type="molecule type" value="Genomic_DNA"/>
</dbReference>
<accession>A0A1M6N7U0</accession>
<dbReference type="InterPro" id="IPR014001">
    <property type="entry name" value="Helicase_ATP-bd"/>
</dbReference>
<dbReference type="PANTHER" id="PTHR47396:SF1">
    <property type="entry name" value="ATP-DEPENDENT HELICASE IRC3-RELATED"/>
    <property type="match status" value="1"/>
</dbReference>
<dbReference type="GO" id="GO:0003677">
    <property type="term" value="F:DNA binding"/>
    <property type="evidence" value="ECO:0007669"/>
    <property type="project" value="InterPro"/>
</dbReference>
<evidence type="ECO:0000259" key="2">
    <source>
        <dbReference type="PROSITE" id="PS51194"/>
    </source>
</evidence>
<dbReference type="PANTHER" id="PTHR47396">
    <property type="entry name" value="TYPE I RESTRICTION ENZYME ECOKI R PROTEIN"/>
    <property type="match status" value="1"/>
</dbReference>
<dbReference type="GO" id="GO:0005524">
    <property type="term" value="F:ATP binding"/>
    <property type="evidence" value="ECO:0007669"/>
    <property type="project" value="InterPro"/>
</dbReference>
<sequence length="753" mass="87441">MTNYQSVSGSSAENLFIELFSDTFGVEKAGYLYSQYHFYDIYQNSRYADFLLENGGKKIAIEIDDEASHNPSLVSRNKFYDDLLKQNSMVYLGWDVYRWAVHQLQQQPELVKDELRIFLGQHPHFREIEDYLPTQKGKALDGSNLELKDHQQKALDALKEMRKAHESIGLLHHATGTGKTVTAVSDAKRMGKKTLFLAHTIELVEQAAKTFRELWSDVTTGVFADNQKDRDTFVICGSIQSIALHLDEFKEDEFSYLIIDEAHHAAADTYQKVLSYFKPDFTLGLTATPERTDEADILDIFKYTVHRLDIQTAVEIGELVPVRCIRIHTNIDLSKVRFHSVQYHIRDLESKIFVPERNQLIVDTWLQYVKDKRTVIFCASVKHAEEIAERLYQAGVAAEAVSGAMKASLRQEVMERFQKGEVKVLCACDLLNEGWDCPETEVLFMARPTMSKVLYIQQLGRGMRLAEGKESLMVFDFVDNAGQFNTPYSMHRMFRLKEYRPGALVLGSEKQKRAEQGLYEKGERPYAMIDWPVDALDYEVVDIFNWQEEAAGMISQMEFVRRVNVQTETIERYVREGKMIPDLVVPMSEHRVFKYFKEETLKQYAEQFGWTLIDESNRKQLFMDMVRQMDMSYSYKPVLLLGVLQHADPKGRVKLEDLVAFFKSFYAERKEKGLVVEKANSIYAKEGTTDRQIERNILSNPFKRFEDMQMMYHTKTLGVIQVDESVWRKLTEGEKQEIKKICLEKLDTYYKRL</sequence>
<organism evidence="3 4">
    <name type="scientific">Anaerotignum lactatifermentans DSM 14214</name>
    <dbReference type="NCBI Taxonomy" id="1121323"/>
    <lineage>
        <taxon>Bacteria</taxon>
        <taxon>Bacillati</taxon>
        <taxon>Bacillota</taxon>
        <taxon>Clostridia</taxon>
        <taxon>Lachnospirales</taxon>
        <taxon>Anaerotignaceae</taxon>
        <taxon>Anaerotignum</taxon>
    </lineage>
</organism>
<keyword evidence="3" id="KW-0067">ATP-binding</keyword>